<dbReference type="InterPro" id="IPR023198">
    <property type="entry name" value="PGP-like_dom2"/>
</dbReference>
<dbReference type="NCBIfam" id="TIGR01509">
    <property type="entry name" value="HAD-SF-IA-v3"/>
    <property type="match status" value="1"/>
</dbReference>
<dbReference type="GO" id="GO:0043136">
    <property type="term" value="F:sn-glycerol 3-phosphatase activity"/>
    <property type="evidence" value="ECO:0007669"/>
    <property type="project" value="TreeGrafter"/>
</dbReference>
<dbReference type="Pfam" id="PF01687">
    <property type="entry name" value="Flavokinase"/>
    <property type="match status" value="1"/>
</dbReference>
<evidence type="ECO:0000256" key="5">
    <source>
        <dbReference type="ARBA" id="ARBA00022679"/>
    </source>
</evidence>
<dbReference type="SFLD" id="SFLDG01129">
    <property type="entry name" value="C1.5:_HAD__Beta-PGM__Phosphata"/>
    <property type="match status" value="1"/>
</dbReference>
<keyword evidence="3" id="KW-0285">Flavoprotein</keyword>
<evidence type="ECO:0000259" key="8">
    <source>
        <dbReference type="Pfam" id="PF01687"/>
    </source>
</evidence>
<keyword evidence="4" id="KW-0288">FMN</keyword>
<dbReference type="SUPFAM" id="SSF56784">
    <property type="entry name" value="HAD-like"/>
    <property type="match status" value="1"/>
</dbReference>
<dbReference type="GO" id="GO:0008531">
    <property type="term" value="F:riboflavin kinase activity"/>
    <property type="evidence" value="ECO:0007669"/>
    <property type="project" value="UniProtKB-EC"/>
</dbReference>
<evidence type="ECO:0000256" key="3">
    <source>
        <dbReference type="ARBA" id="ARBA00022630"/>
    </source>
</evidence>
<keyword evidence="5" id="KW-0808">Transferase</keyword>
<dbReference type="Gene3D" id="2.40.30.30">
    <property type="entry name" value="Riboflavin kinase-like"/>
    <property type="match status" value="1"/>
</dbReference>
<dbReference type="PANTHER" id="PTHR18901">
    <property type="entry name" value="2-DEOXYGLUCOSE-6-PHOSPHATE PHOSPHATASE 2"/>
    <property type="match status" value="1"/>
</dbReference>
<comment type="pathway">
    <text evidence="1">Cofactor biosynthesis; FMN biosynthesis; FMN from riboflavin (ATP route): step 1/1.</text>
</comment>
<evidence type="ECO:0000256" key="7">
    <source>
        <dbReference type="ARBA" id="ARBA00022840"/>
    </source>
</evidence>
<keyword evidence="6" id="KW-0547">Nucleotide-binding</keyword>
<dbReference type="InterPro" id="IPR023214">
    <property type="entry name" value="HAD_sf"/>
</dbReference>
<dbReference type="SFLD" id="SFLDG01135">
    <property type="entry name" value="C1.5.6:_HAD__Beta-PGM__Phospha"/>
    <property type="match status" value="1"/>
</dbReference>
<dbReference type="UniPathway" id="UPA00276">
    <property type="reaction ID" value="UER00406"/>
</dbReference>
<evidence type="ECO:0000256" key="4">
    <source>
        <dbReference type="ARBA" id="ARBA00022643"/>
    </source>
</evidence>
<evidence type="ECO:0000256" key="6">
    <source>
        <dbReference type="ARBA" id="ARBA00022741"/>
    </source>
</evidence>
<accession>A0A1D2A1B8</accession>
<organism evidence="9">
    <name type="scientific">Auxenochlorella protothecoides</name>
    <name type="common">Green microalga</name>
    <name type="synonym">Chlorella protothecoides</name>
    <dbReference type="NCBI Taxonomy" id="3075"/>
    <lineage>
        <taxon>Eukaryota</taxon>
        <taxon>Viridiplantae</taxon>
        <taxon>Chlorophyta</taxon>
        <taxon>core chlorophytes</taxon>
        <taxon>Trebouxiophyceae</taxon>
        <taxon>Chlorellales</taxon>
        <taxon>Chlorellaceae</taxon>
        <taxon>Auxenochlorella</taxon>
    </lineage>
</organism>
<keyword evidence="7" id="KW-0067">ATP-binding</keyword>
<proteinExistence type="predicted"/>
<feature type="domain" description="Riboflavin kinase" evidence="8">
    <location>
        <begin position="243"/>
        <end position="304"/>
    </location>
</feature>
<dbReference type="Pfam" id="PF00702">
    <property type="entry name" value="Hydrolase"/>
    <property type="match status" value="1"/>
</dbReference>
<evidence type="ECO:0000256" key="2">
    <source>
        <dbReference type="ARBA" id="ARBA00012105"/>
    </source>
</evidence>
<dbReference type="PANTHER" id="PTHR18901:SF44">
    <property type="entry name" value="OS01G0757900 PROTEIN"/>
    <property type="match status" value="1"/>
</dbReference>
<dbReference type="Gene3D" id="1.10.150.240">
    <property type="entry name" value="Putative phosphatase, domain 2"/>
    <property type="match status" value="1"/>
</dbReference>
<gene>
    <name evidence="9" type="ORF">g.11803</name>
</gene>
<dbReference type="GO" id="GO:0006114">
    <property type="term" value="P:glycerol biosynthetic process"/>
    <property type="evidence" value="ECO:0007669"/>
    <property type="project" value="TreeGrafter"/>
</dbReference>
<evidence type="ECO:0000313" key="9">
    <source>
        <dbReference type="EMBL" id="JAT72723.1"/>
    </source>
</evidence>
<dbReference type="InterPro" id="IPR006439">
    <property type="entry name" value="HAD-SF_hydro_IA"/>
</dbReference>
<dbReference type="EMBL" id="GDKF01005899">
    <property type="protein sequence ID" value="JAT72723.1"/>
    <property type="molecule type" value="Transcribed_RNA"/>
</dbReference>
<dbReference type="AlphaFoldDB" id="A0A1D2A1B8"/>
<dbReference type="InterPro" id="IPR023465">
    <property type="entry name" value="Riboflavin_kinase_dom_sf"/>
</dbReference>
<name>A0A1D2A1B8_AUXPR</name>
<dbReference type="SUPFAM" id="SSF82114">
    <property type="entry name" value="Riboflavin kinase-like"/>
    <property type="match status" value="1"/>
</dbReference>
<dbReference type="Gene3D" id="3.40.50.1000">
    <property type="entry name" value="HAD superfamily/HAD-like"/>
    <property type="match status" value="1"/>
</dbReference>
<dbReference type="GO" id="GO:0009231">
    <property type="term" value="P:riboflavin biosynthetic process"/>
    <property type="evidence" value="ECO:0007669"/>
    <property type="project" value="InterPro"/>
</dbReference>
<dbReference type="GO" id="GO:0009398">
    <property type="term" value="P:FMN biosynthetic process"/>
    <property type="evidence" value="ECO:0007669"/>
    <property type="project" value="UniProtKB-UniPathway"/>
</dbReference>
<dbReference type="InterPro" id="IPR036412">
    <property type="entry name" value="HAD-like_sf"/>
</dbReference>
<dbReference type="InterPro" id="IPR015865">
    <property type="entry name" value="Riboflavin_kinase_bac/euk"/>
</dbReference>
<dbReference type="GO" id="GO:0005524">
    <property type="term" value="F:ATP binding"/>
    <property type="evidence" value="ECO:0007669"/>
    <property type="project" value="UniProtKB-KW"/>
</dbReference>
<reference evidence="9" key="1">
    <citation type="submission" date="2015-08" db="EMBL/GenBank/DDBJ databases">
        <authorList>
            <person name="Babu N.S."/>
            <person name="Beckwith C.J."/>
            <person name="Beseler K.G."/>
            <person name="Brison A."/>
            <person name="Carone J.V."/>
            <person name="Caskin T.P."/>
            <person name="Diamond M."/>
            <person name="Durham M.E."/>
            <person name="Foxe J.M."/>
            <person name="Go M."/>
            <person name="Henderson B.A."/>
            <person name="Jones I.B."/>
            <person name="McGettigan J.A."/>
            <person name="Micheletti S.J."/>
            <person name="Nasrallah M.E."/>
            <person name="Ortiz D."/>
            <person name="Piller C.R."/>
            <person name="Privatt S.R."/>
            <person name="Schneider S.L."/>
            <person name="Sharp S."/>
            <person name="Smith T.C."/>
            <person name="Stanton J.D."/>
            <person name="Ullery H.E."/>
            <person name="Wilson R.J."/>
            <person name="Serrano M.G."/>
            <person name="Buck G."/>
            <person name="Lee V."/>
            <person name="Wang Y."/>
            <person name="Carvalho R."/>
            <person name="Voegtly L."/>
            <person name="Shi R."/>
            <person name="Duckworth R."/>
            <person name="Johnson A."/>
            <person name="Loviza R."/>
            <person name="Walstead R."/>
            <person name="Shah Z."/>
            <person name="Kiflezghi M."/>
            <person name="Wade K."/>
            <person name="Ball S.L."/>
            <person name="Bradley K.W."/>
            <person name="Asai D.J."/>
            <person name="Bowman C.A."/>
            <person name="Russell D.A."/>
            <person name="Pope W.H."/>
            <person name="Jacobs-Sera D."/>
            <person name="Hendrix R.W."/>
            <person name="Hatfull G.F."/>
        </authorList>
    </citation>
    <scope>NUCLEOTIDE SEQUENCE</scope>
</reference>
<evidence type="ECO:0000256" key="1">
    <source>
        <dbReference type="ARBA" id="ARBA00005201"/>
    </source>
</evidence>
<dbReference type="SFLD" id="SFLDS00003">
    <property type="entry name" value="Haloacid_Dehalogenase"/>
    <property type="match status" value="1"/>
</dbReference>
<dbReference type="EC" id="2.7.1.26" evidence="2"/>
<sequence>MFPPEPSACVIWDLDGTLLDTESLVAEVAREVIARHGGELTDAARAASLGKRPLEAWAAVAAALDLPVPAQQLLEESEALLSERWQEAKMLPGALRLLTHLKECGMPMALATSTLRATLPLKLAVHGHLRTTFQITCCGDEVEQGKPAPDSFLVAAKSLGFPPSRCLVIEDSPAGVDAAAAAGMHVVHVPSMVDTGSAARNARTFGRQGITTLASLLDFRPEAFGLPPFKDGVQGTVPVDPAWSIRGTVVRGYGRGSKELGIPTANLDAESLRGSLGEAVTGIYAGWASVGRSSEVYPMCMSVGGCG</sequence>
<protein>
    <recommendedName>
        <fullName evidence="2">riboflavin kinase</fullName>
        <ecNumber evidence="2">2.7.1.26</ecNumber>
    </recommendedName>
</protein>